<evidence type="ECO:0000256" key="3">
    <source>
        <dbReference type="PIRSR" id="PIRSR620019-2"/>
    </source>
</evidence>
<dbReference type="InterPro" id="IPR020019">
    <property type="entry name" value="AcTrfase_PglD-like"/>
</dbReference>
<feature type="binding site" evidence="3">
    <location>
        <position position="59"/>
    </location>
    <ligand>
        <name>substrate</name>
    </ligand>
</feature>
<evidence type="ECO:0000313" key="5">
    <source>
        <dbReference type="Proteomes" id="UP000588604"/>
    </source>
</evidence>
<keyword evidence="4" id="KW-0012">Acyltransferase</keyword>
<dbReference type="SUPFAM" id="SSF51161">
    <property type="entry name" value="Trimeric LpxA-like enzymes"/>
    <property type="match status" value="1"/>
</dbReference>
<dbReference type="PANTHER" id="PTHR43300">
    <property type="entry name" value="ACETYLTRANSFERASE"/>
    <property type="match status" value="1"/>
</dbReference>
<keyword evidence="4" id="KW-0808">Transferase</keyword>
<proteinExistence type="inferred from homology"/>
<gene>
    <name evidence="4" type="ORF">FHS59_003385</name>
</gene>
<dbReference type="InterPro" id="IPR011004">
    <property type="entry name" value="Trimer_LpxA-like_sf"/>
</dbReference>
<feature type="site" description="Increases basicity of active site His" evidence="2">
    <location>
        <position position="125"/>
    </location>
</feature>
<dbReference type="CDD" id="cd03360">
    <property type="entry name" value="LbH_AT_putative"/>
    <property type="match status" value="1"/>
</dbReference>
<reference evidence="4 5" key="1">
    <citation type="submission" date="2020-08" db="EMBL/GenBank/DDBJ databases">
        <title>Genomic Encyclopedia of Type Strains, Phase IV (KMG-IV): sequencing the most valuable type-strain genomes for metagenomic binning, comparative biology and taxonomic classification.</title>
        <authorList>
            <person name="Goeker M."/>
        </authorList>
    </citation>
    <scope>NUCLEOTIDE SEQUENCE [LARGE SCALE GENOMIC DNA]</scope>
    <source>
        <strain evidence="4 5">DSM 102044</strain>
    </source>
</reference>
<accession>A0A841MHK9</accession>
<dbReference type="InterPro" id="IPR050179">
    <property type="entry name" value="Trans_hexapeptide_repeat"/>
</dbReference>
<evidence type="ECO:0000256" key="2">
    <source>
        <dbReference type="PIRSR" id="PIRSR620019-1"/>
    </source>
</evidence>
<dbReference type="AlphaFoldDB" id="A0A841MHK9"/>
<organism evidence="4 5">
    <name type="scientific">Algoriphagus iocasae</name>
    <dbReference type="NCBI Taxonomy" id="1836499"/>
    <lineage>
        <taxon>Bacteria</taxon>
        <taxon>Pseudomonadati</taxon>
        <taxon>Bacteroidota</taxon>
        <taxon>Cytophagia</taxon>
        <taxon>Cytophagales</taxon>
        <taxon>Cyclobacteriaceae</taxon>
        <taxon>Algoriphagus</taxon>
    </lineage>
</organism>
<dbReference type="InterPro" id="IPR001451">
    <property type="entry name" value="Hexapep"/>
</dbReference>
<name>A0A841MHK9_9BACT</name>
<protein>
    <submittedName>
        <fullName evidence="4">Sugar O-acyltransferase (Sialic acid O-acetyltransferase NeuD family)</fullName>
    </submittedName>
</protein>
<comment type="similarity">
    <text evidence="1">Belongs to the transferase hexapeptide repeat family.</text>
</comment>
<dbReference type="Proteomes" id="UP000588604">
    <property type="component" value="Unassembled WGS sequence"/>
</dbReference>
<keyword evidence="5" id="KW-1185">Reference proteome</keyword>
<evidence type="ECO:0000256" key="1">
    <source>
        <dbReference type="ARBA" id="ARBA00007274"/>
    </source>
</evidence>
<dbReference type="Gene3D" id="2.160.10.10">
    <property type="entry name" value="Hexapeptide repeat proteins"/>
    <property type="match status" value="1"/>
</dbReference>
<sequence length="194" mass="20948">MEVFDELIYLNPIQSENRIFCFDENTSISSFKSNIEILHSEQALKNYFPSSFKFCLGVGNPLIRKKMIDFLEKIGGLYLPLKSRSAIISESVFGDFDALSQTFIGPEVKIGLGSLINVGANVHHECKLGDFVEIGPGSLILGNAEVGDFTQIGAGTVILPGIKVGKNCKIGAGSVVTRNIGDGMKAYGVPCKIK</sequence>
<feature type="active site" description="Proton acceptor" evidence="2">
    <location>
        <position position="124"/>
    </location>
</feature>
<comment type="caution">
    <text evidence="4">The sequence shown here is derived from an EMBL/GenBank/DDBJ whole genome shotgun (WGS) entry which is preliminary data.</text>
</comment>
<dbReference type="GO" id="GO:0016746">
    <property type="term" value="F:acyltransferase activity"/>
    <property type="evidence" value="ECO:0007669"/>
    <property type="project" value="UniProtKB-KW"/>
</dbReference>
<dbReference type="EMBL" id="JACIJO010000003">
    <property type="protein sequence ID" value="MBB6327742.1"/>
    <property type="molecule type" value="Genomic_DNA"/>
</dbReference>
<dbReference type="Pfam" id="PF00132">
    <property type="entry name" value="Hexapep"/>
    <property type="match status" value="1"/>
</dbReference>
<evidence type="ECO:0000313" key="4">
    <source>
        <dbReference type="EMBL" id="MBB6327742.1"/>
    </source>
</evidence>